<keyword evidence="3" id="KW-1185">Reference proteome</keyword>
<protein>
    <submittedName>
        <fullName evidence="2">Stage III sporulation protein AH</fullName>
    </submittedName>
</protein>
<accession>A0A1I0RV94</accession>
<dbReference type="Pfam" id="PF12685">
    <property type="entry name" value="SpoIIIAH"/>
    <property type="match status" value="1"/>
</dbReference>
<organism evidence="2 3">
    <name type="scientific">[Clostridium] fimetarium</name>
    <dbReference type="NCBI Taxonomy" id="99656"/>
    <lineage>
        <taxon>Bacteria</taxon>
        <taxon>Bacillati</taxon>
        <taxon>Bacillota</taxon>
        <taxon>Clostridia</taxon>
        <taxon>Lachnospirales</taxon>
        <taxon>Lachnospiraceae</taxon>
    </lineage>
</organism>
<dbReference type="Proteomes" id="UP000199701">
    <property type="component" value="Unassembled WGS sequence"/>
</dbReference>
<dbReference type="RefSeq" id="WP_170841513.1">
    <property type="nucleotide sequence ID" value="NZ_FOJI01000025.1"/>
</dbReference>
<evidence type="ECO:0000313" key="3">
    <source>
        <dbReference type="Proteomes" id="UP000199701"/>
    </source>
</evidence>
<keyword evidence="1" id="KW-0812">Transmembrane</keyword>
<name>A0A1I0RV94_9FIRM</name>
<dbReference type="EMBL" id="FOJI01000025">
    <property type="protein sequence ID" value="SEW45320.1"/>
    <property type="molecule type" value="Genomic_DNA"/>
</dbReference>
<feature type="transmembrane region" description="Helical" evidence="1">
    <location>
        <begin position="9"/>
        <end position="27"/>
    </location>
</feature>
<gene>
    <name evidence="2" type="ORF">SAMN05421659_12519</name>
</gene>
<evidence type="ECO:0000256" key="1">
    <source>
        <dbReference type="SAM" id="Phobius"/>
    </source>
</evidence>
<proteinExistence type="predicted"/>
<reference evidence="2 3" key="1">
    <citation type="submission" date="2016-10" db="EMBL/GenBank/DDBJ databases">
        <authorList>
            <person name="de Groot N.N."/>
        </authorList>
    </citation>
    <scope>NUCLEOTIDE SEQUENCE [LARGE SCALE GENOMIC DNA]</scope>
    <source>
        <strain evidence="2 3">DSM 9179</strain>
    </source>
</reference>
<dbReference type="STRING" id="99656.SAMN05421659_12519"/>
<sequence length="189" mass="20207">MKKSFKKNQIIITVLAIMIAVAGYINYSGNLRDIIDTSAGNDPTSAEISSNDVDPDANSLEEPGTAVLTSANTSSIISAAKLNRETVRAKNKETLLEIVNNANIAADVKKNAVNQITLLADASEKEMAAELLLEAKGFTDSVVSIVDGTVDVVIGKAELSDTDRVQIEDIVKRKTNMTADKIVINICKN</sequence>
<dbReference type="Gene3D" id="1.10.287.4300">
    <property type="entry name" value="Stage III sporulation protein AH-like"/>
    <property type="match status" value="1"/>
</dbReference>
<dbReference type="AlphaFoldDB" id="A0A1I0RV94"/>
<keyword evidence="1" id="KW-0472">Membrane</keyword>
<dbReference type="InterPro" id="IPR038503">
    <property type="entry name" value="SpoIIIAH_sf"/>
</dbReference>
<dbReference type="InterPro" id="IPR024232">
    <property type="entry name" value="SpoIIIAH"/>
</dbReference>
<keyword evidence="1" id="KW-1133">Transmembrane helix</keyword>
<evidence type="ECO:0000313" key="2">
    <source>
        <dbReference type="EMBL" id="SEW45320.1"/>
    </source>
</evidence>